<dbReference type="InterPro" id="IPR036770">
    <property type="entry name" value="Ankyrin_rpt-contain_sf"/>
</dbReference>
<comment type="caution">
    <text evidence="4">The sequence shown here is derived from an EMBL/GenBank/DDBJ whole genome shotgun (WGS) entry which is preliminary data.</text>
</comment>
<dbReference type="InterPro" id="IPR003961">
    <property type="entry name" value="FN3_dom"/>
</dbReference>
<dbReference type="SMART" id="SM00164">
    <property type="entry name" value="TBC"/>
    <property type="match status" value="1"/>
</dbReference>
<dbReference type="PANTHER" id="PTHR47219:SF20">
    <property type="entry name" value="TBC1 DOMAIN FAMILY MEMBER 2B"/>
    <property type="match status" value="1"/>
</dbReference>
<feature type="region of interest" description="Disordered" evidence="2">
    <location>
        <begin position="703"/>
        <end position="735"/>
    </location>
</feature>
<evidence type="ECO:0000313" key="5">
    <source>
        <dbReference type="Proteomes" id="UP001165121"/>
    </source>
</evidence>
<keyword evidence="5" id="KW-1185">Reference proteome</keyword>
<dbReference type="AlphaFoldDB" id="A0A9W6Y1J0"/>
<dbReference type="Pfam" id="PF00566">
    <property type="entry name" value="RabGAP-TBC"/>
    <property type="match status" value="1"/>
</dbReference>
<dbReference type="Pfam" id="PF12796">
    <property type="entry name" value="Ank_2"/>
    <property type="match status" value="2"/>
</dbReference>
<name>A0A9W6Y1J0_9STRA</name>
<accession>A0A9W6Y1J0</accession>
<dbReference type="Gene3D" id="1.25.40.20">
    <property type="entry name" value="Ankyrin repeat-containing domain"/>
    <property type="match status" value="2"/>
</dbReference>
<dbReference type="PANTHER" id="PTHR47219">
    <property type="entry name" value="RAB GTPASE-ACTIVATING PROTEIN 1-LIKE"/>
    <property type="match status" value="1"/>
</dbReference>
<evidence type="ECO:0000256" key="1">
    <source>
        <dbReference type="PROSITE-ProRule" id="PRU00023"/>
    </source>
</evidence>
<reference evidence="4" key="1">
    <citation type="submission" date="2023-04" db="EMBL/GenBank/DDBJ databases">
        <title>Phytophthora fragariaefolia NBRC 109709.</title>
        <authorList>
            <person name="Ichikawa N."/>
            <person name="Sato H."/>
            <person name="Tonouchi N."/>
        </authorList>
    </citation>
    <scope>NUCLEOTIDE SEQUENCE</scope>
    <source>
        <strain evidence="4">NBRC 109709</strain>
    </source>
</reference>
<dbReference type="InterPro" id="IPR000195">
    <property type="entry name" value="Rab-GAP-TBC_dom"/>
</dbReference>
<dbReference type="PROSITE" id="PS50297">
    <property type="entry name" value="ANK_REP_REGION"/>
    <property type="match status" value="1"/>
</dbReference>
<dbReference type="InterPro" id="IPR035969">
    <property type="entry name" value="Rab-GAP_TBC_sf"/>
</dbReference>
<organism evidence="4 5">
    <name type="scientific">Phytophthora fragariaefolia</name>
    <dbReference type="NCBI Taxonomy" id="1490495"/>
    <lineage>
        <taxon>Eukaryota</taxon>
        <taxon>Sar</taxon>
        <taxon>Stramenopiles</taxon>
        <taxon>Oomycota</taxon>
        <taxon>Peronosporomycetes</taxon>
        <taxon>Peronosporales</taxon>
        <taxon>Peronosporaceae</taxon>
        <taxon>Phytophthora</taxon>
    </lineage>
</organism>
<protein>
    <submittedName>
        <fullName evidence="4">Unnamed protein product</fullName>
    </submittedName>
</protein>
<dbReference type="SUPFAM" id="SSF48403">
    <property type="entry name" value="Ankyrin repeat"/>
    <property type="match status" value="1"/>
</dbReference>
<feature type="domain" description="Rab-GAP TBC" evidence="3">
    <location>
        <begin position="850"/>
        <end position="1076"/>
    </location>
</feature>
<dbReference type="EMBL" id="BSXT01002767">
    <property type="protein sequence ID" value="GMF50697.1"/>
    <property type="molecule type" value="Genomic_DNA"/>
</dbReference>
<evidence type="ECO:0000256" key="2">
    <source>
        <dbReference type="SAM" id="MobiDB-lite"/>
    </source>
</evidence>
<evidence type="ECO:0000313" key="4">
    <source>
        <dbReference type="EMBL" id="GMF50697.1"/>
    </source>
</evidence>
<proteinExistence type="predicted"/>
<keyword evidence="1" id="KW-0040">ANK repeat</keyword>
<dbReference type="SMART" id="SM00248">
    <property type="entry name" value="ANK"/>
    <property type="match status" value="5"/>
</dbReference>
<dbReference type="CDD" id="cd00063">
    <property type="entry name" value="FN3"/>
    <property type="match status" value="1"/>
</dbReference>
<dbReference type="SUPFAM" id="SSF49265">
    <property type="entry name" value="Fibronectin type III"/>
    <property type="match status" value="1"/>
</dbReference>
<dbReference type="PROSITE" id="PS50088">
    <property type="entry name" value="ANK_REPEAT"/>
    <property type="match status" value="1"/>
</dbReference>
<feature type="compositionally biased region" description="Low complexity" evidence="2">
    <location>
        <begin position="712"/>
        <end position="735"/>
    </location>
</feature>
<dbReference type="Gene3D" id="1.10.8.270">
    <property type="entry name" value="putative rabgap domain of human tbc1 domain family member 14 like domains"/>
    <property type="match status" value="1"/>
</dbReference>
<evidence type="ECO:0000259" key="3">
    <source>
        <dbReference type="PROSITE" id="PS50086"/>
    </source>
</evidence>
<dbReference type="InterPro" id="IPR002110">
    <property type="entry name" value="Ankyrin_rpt"/>
</dbReference>
<dbReference type="Proteomes" id="UP001165121">
    <property type="component" value="Unassembled WGS sequence"/>
</dbReference>
<dbReference type="InterPro" id="IPR050302">
    <property type="entry name" value="Rab_GAP_TBC_domain"/>
</dbReference>
<dbReference type="Gene3D" id="1.10.472.80">
    <property type="entry name" value="Ypt/Rab-GAP domain of gyp1p, domain 3"/>
    <property type="match status" value="1"/>
</dbReference>
<dbReference type="GO" id="GO:0005096">
    <property type="term" value="F:GTPase activator activity"/>
    <property type="evidence" value="ECO:0007669"/>
    <property type="project" value="TreeGrafter"/>
</dbReference>
<feature type="repeat" description="ANK" evidence="1">
    <location>
        <begin position="96"/>
        <end position="128"/>
    </location>
</feature>
<dbReference type="InterPro" id="IPR036116">
    <property type="entry name" value="FN3_sf"/>
</dbReference>
<gene>
    <name evidence="4" type="ORF">Pfra01_002027200</name>
</gene>
<dbReference type="SUPFAM" id="SSF47923">
    <property type="entry name" value="Ypt/Rab-GAP domain of gyp1p"/>
    <property type="match status" value="2"/>
</dbReference>
<dbReference type="OrthoDB" id="294251at2759"/>
<dbReference type="PROSITE" id="PS50086">
    <property type="entry name" value="TBC_RABGAP"/>
    <property type="match status" value="1"/>
</dbReference>
<dbReference type="GO" id="GO:0031267">
    <property type="term" value="F:small GTPase binding"/>
    <property type="evidence" value="ECO:0007669"/>
    <property type="project" value="TreeGrafter"/>
</dbReference>
<sequence length="1182" mass="130715">MQRHTAPPQLSPPSELSIFPAFTPDPIRLAELAGSSIYSPPVSPRGAETREIFASVNNGQAFFELLEARGLSLAPSAGGAEDEDGRIDLVRCVDGRRRTLLHQACRSGNIQVAKCLLFHGANAATRCRDGRTPFHNAAASTRTTALPLLKLLFEHDPSGISAVDANGSHVLHLAAIHGNLEAIQWCAELTTQPTGKRTVLRSPRPLISRYMMPLGITSFSGRNILHYAAYNGRLDILKWVLGEDNPRCGELSLGTTDANGYSVLHYAAMGAPLEICEWLVLEAPTRHQLNLTGRTSEGKSAVDLAIGRPAAIQHFLNEIAMVPSIPSSLRCLGADSTSFGVGWDMEPASSDPRLWEALKPIYFHLEVCKKPASLSHASGFLTMLMLMPPISPTSPRASPAVSSALLSASYLLHWKPLGVLLQPEAREHWLCGLEKDTEYLVRMRARNRNGFSGYSVPNLSGVFMTSDGGRRRSISSLQRFFGAIKAEPPMEAIALSFIGDLHFELLEARALPSAKSLLLSATPISPSGGNKSQKASLARYYGVVSIETPSTPDVECSGDFCGSSRLIYCVRSPLATLQQDLVISGSSQVWRHPRFALSSVFRTPESLLHTQVTIAVHHETQEQCDSCCVGRLSLPLVELVQGMPAKMQWLPLVSMNGPQEDGGLILIRTLFLPNGVSELPHPTIPNMWGSTARELLSTPQVLLAGKGDENGSPPSSTSSTTSTSSTSSCSSSSQSSHASIRVDDLGFAVFDPEMQLRNGERCPVKVPSGATRSFNYYQLLIEALGRQQEIQWQSIRCKTHADNSNAVHPICYSKRSRTPVKTAANEFFATDPCSFDTIQRRTFRELVWRGIPMRRRLELYSAMSGAGDIQGQFSRYYFLSLTQRLEDPTDEVHSGAKNSRFAMAKKQVQMDLKRTFAGNDECWLTSDAGQKSLQRVLLAYALHNDELGYCQSMTFVVGRLLCLFRSQASNGKTEKMKKNTELLIENEERIFWILHVLCKDFFPSYYTQGMTGLQIDGAVLEKLMRMRLPKLYRHFQQLHTPPMGLVLVTQWLLPLCCAVFPSETTFRFLDVLFYEGSSVVFAVAIALLRISQHELLAENVDYTQLFRFLRSRDQRLHDAPLLMEVAYEEHQLLAAQIGPLRRQVAQELGIDQDQQTTRPSCVKKVPKLSIDELRPGDVDINM</sequence>